<organism evidence="2 3">
    <name type="scientific">Leptonema illini</name>
    <dbReference type="NCBI Taxonomy" id="183"/>
    <lineage>
        <taxon>Bacteria</taxon>
        <taxon>Pseudomonadati</taxon>
        <taxon>Spirochaetota</taxon>
        <taxon>Spirochaetia</taxon>
        <taxon>Leptospirales</taxon>
        <taxon>Leptospiraceae</taxon>
        <taxon>Leptonema</taxon>
    </lineage>
</organism>
<protein>
    <recommendedName>
        <fullName evidence="4">Lipoprotein</fullName>
    </recommendedName>
</protein>
<reference evidence="2 3" key="1">
    <citation type="submission" date="2019-10" db="EMBL/GenBank/DDBJ databases">
        <title>Extracellular Electron Transfer in a Candidatus Methanoperedens spp. Enrichment Culture.</title>
        <authorList>
            <person name="Berger S."/>
            <person name="Rangel Shaw D."/>
            <person name="Berben T."/>
            <person name="In 'T Zandt M."/>
            <person name="Frank J."/>
            <person name="Reimann J."/>
            <person name="Jetten M.S.M."/>
            <person name="Welte C.U."/>
        </authorList>
    </citation>
    <scope>NUCLEOTIDE SEQUENCE [LARGE SCALE GENOMIC DNA]</scope>
    <source>
        <strain evidence="2">SB12</strain>
    </source>
</reference>
<dbReference type="Proteomes" id="UP000460298">
    <property type="component" value="Unassembled WGS sequence"/>
</dbReference>
<evidence type="ECO:0008006" key="4">
    <source>
        <dbReference type="Google" id="ProtNLM"/>
    </source>
</evidence>
<feature type="signal peptide" evidence="1">
    <location>
        <begin position="1"/>
        <end position="23"/>
    </location>
</feature>
<dbReference type="EMBL" id="WBUI01000004">
    <property type="protein sequence ID" value="KAB2933926.1"/>
    <property type="molecule type" value="Genomic_DNA"/>
</dbReference>
<gene>
    <name evidence="2" type="ORF">F9K24_05520</name>
</gene>
<accession>A0A833LY56</accession>
<proteinExistence type="predicted"/>
<evidence type="ECO:0000256" key="1">
    <source>
        <dbReference type="SAM" id="SignalP"/>
    </source>
</evidence>
<name>A0A833LY56_9LEPT</name>
<dbReference type="AlphaFoldDB" id="A0A833LY56"/>
<keyword evidence="1" id="KW-0732">Signal</keyword>
<evidence type="ECO:0000313" key="3">
    <source>
        <dbReference type="Proteomes" id="UP000460298"/>
    </source>
</evidence>
<comment type="caution">
    <text evidence="2">The sequence shown here is derived from an EMBL/GenBank/DDBJ whole genome shotgun (WGS) entry which is preliminary data.</text>
</comment>
<evidence type="ECO:0000313" key="2">
    <source>
        <dbReference type="EMBL" id="KAB2933926.1"/>
    </source>
</evidence>
<sequence>MKVSRLLLAMLVFALLSCRQGTTGELEFLNPLLVNGLRRPTAPDGLTSTYDPVLQYLCVRWNPSIDPDTEKEVPVYRLYLYFVYPPTEFFRPEDLLEEVVVREHCLETDTYIGMLTFVVTGYDGLAESLPSSPLVTVLP</sequence>
<dbReference type="PROSITE" id="PS51257">
    <property type="entry name" value="PROKAR_LIPOPROTEIN"/>
    <property type="match status" value="1"/>
</dbReference>
<feature type="chain" id="PRO_5033033481" description="Lipoprotein" evidence="1">
    <location>
        <begin position="24"/>
        <end position="139"/>
    </location>
</feature>